<dbReference type="Proteomes" id="UP000684084">
    <property type="component" value="Unassembled WGS sequence"/>
</dbReference>
<reference evidence="2 5" key="2">
    <citation type="submission" date="2017-09" db="EMBL/GenBank/DDBJ databases">
        <title>Extensive intraspecific genome diversity in a model arbuscular mycorrhizal fungus.</title>
        <authorList>
            <person name="Chen E.C."/>
            <person name="Morin E."/>
            <person name="Beaudet D."/>
            <person name="Noel J."/>
            <person name="Ndikumana S."/>
            <person name="Charron P."/>
            <person name="St-Onge C."/>
            <person name="Giorgi J."/>
            <person name="Grigoriev I.V."/>
            <person name="Roux C."/>
            <person name="Martin F.M."/>
            <person name="Corradi N."/>
        </authorList>
    </citation>
    <scope>NUCLEOTIDE SEQUENCE [LARGE SCALE GENOMIC DNA]</scope>
    <source>
        <strain evidence="2 5">A5</strain>
    </source>
</reference>
<evidence type="ECO:0000313" key="1">
    <source>
        <dbReference type="EMBL" id="CAB5360595.1"/>
    </source>
</evidence>
<evidence type="ECO:0000313" key="2">
    <source>
        <dbReference type="EMBL" id="PKC15616.1"/>
    </source>
</evidence>
<dbReference type="EMBL" id="CAGKOT010000015">
    <property type="protein sequence ID" value="CAB5360595.1"/>
    <property type="molecule type" value="Genomic_DNA"/>
</dbReference>
<dbReference type="VEuPathDB" id="FungiDB:FUN_008758"/>
<name>A0A2I1F466_9GLOM</name>
<dbReference type="EMBL" id="LLXJ01000080">
    <property type="protein sequence ID" value="PKC15616.1"/>
    <property type="molecule type" value="Genomic_DNA"/>
</dbReference>
<gene>
    <name evidence="1" type="ORF">CHRIB12_LOCUS8279</name>
    <name evidence="3" type="ORF">RhiirA1_512804</name>
    <name evidence="2" type="ORF">RhiirA5_370521</name>
</gene>
<dbReference type="VEuPathDB" id="FungiDB:RhiirFUN_007549"/>
<accession>A0A2I1F466</accession>
<evidence type="ECO:0000313" key="5">
    <source>
        <dbReference type="Proteomes" id="UP000232722"/>
    </source>
</evidence>
<dbReference type="AlphaFoldDB" id="A0A2I1F466"/>
<sequence length="113" mass="13408">MTTYKRGPWNNFEIGNLITSMSKHGRHQRKLIEQEVGRTFIECVKKYNEILGVQNYRHRNHSRCIRHMRNIRQNNVVAAADNILTIPPVNISNHRHRNPIMEWSYILNDDSNS</sequence>
<dbReference type="Proteomes" id="UP000232722">
    <property type="component" value="Unassembled WGS sequence"/>
</dbReference>
<reference evidence="1" key="5">
    <citation type="submission" date="2020-05" db="EMBL/GenBank/DDBJ databases">
        <authorList>
            <person name="Rincon C."/>
            <person name="Sanders R I."/>
            <person name="Robbins C."/>
            <person name="Chaturvedi A."/>
        </authorList>
    </citation>
    <scope>NUCLEOTIDE SEQUENCE</scope>
    <source>
        <strain evidence="1">CHB12</strain>
    </source>
</reference>
<comment type="caution">
    <text evidence="2">The sequence shown here is derived from an EMBL/GenBank/DDBJ whole genome shotgun (WGS) entry which is preliminary data.</text>
</comment>
<evidence type="ECO:0000313" key="3">
    <source>
        <dbReference type="EMBL" id="PKC66194.1"/>
    </source>
</evidence>
<reference evidence="2 5" key="1">
    <citation type="submission" date="2016-04" db="EMBL/GenBank/DDBJ databases">
        <title>Genome analyses suggest a sexual origin of heterokaryosis in a supposedly ancient asexual fungus.</title>
        <authorList>
            <person name="Ropars J."/>
            <person name="Sedzielewska K."/>
            <person name="Noel J."/>
            <person name="Charron P."/>
            <person name="Farinelli L."/>
            <person name="Marton T."/>
            <person name="Kruger M."/>
            <person name="Pelin A."/>
            <person name="Brachmann A."/>
            <person name="Corradi N."/>
        </authorList>
    </citation>
    <scope>NUCLEOTIDE SEQUENCE [LARGE SCALE GENOMIC DNA]</scope>
    <source>
        <strain evidence="2 5">A5</strain>
    </source>
</reference>
<dbReference type="VEuPathDB" id="FungiDB:RhiirA1_512804"/>
<dbReference type="EMBL" id="LLXH01000482">
    <property type="protein sequence ID" value="PKC66194.1"/>
    <property type="molecule type" value="Genomic_DNA"/>
</dbReference>
<reference evidence="3 4" key="3">
    <citation type="submission" date="2017-10" db="EMBL/GenBank/DDBJ databases">
        <title>Extensive intraspecific genome diversity in a model arbuscular mycorrhizal fungus.</title>
        <authorList>
            <person name="Chen E.C.H."/>
            <person name="Morin E."/>
            <person name="Baudet D."/>
            <person name="Noel J."/>
            <person name="Ndikumana S."/>
            <person name="Charron P."/>
            <person name="St-Onge C."/>
            <person name="Giorgi J."/>
            <person name="Grigoriev I.V."/>
            <person name="Roux C."/>
            <person name="Martin F.M."/>
            <person name="Corradi N."/>
        </authorList>
    </citation>
    <scope>NUCLEOTIDE SEQUENCE [LARGE SCALE GENOMIC DNA]</scope>
    <source>
        <strain evidence="3 4">A1</strain>
    </source>
</reference>
<dbReference type="OrthoDB" id="2304461at2759"/>
<evidence type="ECO:0000313" key="4">
    <source>
        <dbReference type="Proteomes" id="UP000232688"/>
    </source>
</evidence>
<evidence type="ECO:0008006" key="6">
    <source>
        <dbReference type="Google" id="ProtNLM"/>
    </source>
</evidence>
<proteinExistence type="predicted"/>
<protein>
    <recommendedName>
        <fullName evidence="6">Myb-like domain-containing protein</fullName>
    </recommendedName>
</protein>
<reference evidence="3 4" key="4">
    <citation type="submission" date="2017-10" db="EMBL/GenBank/DDBJ databases">
        <title>Genome analyses suggest a sexual origin of heterokaryosis in a supposedly ancient asexual fungus.</title>
        <authorList>
            <person name="Corradi N."/>
            <person name="Sedzielewska K."/>
            <person name="Noel J."/>
            <person name="Charron P."/>
            <person name="Farinelli L."/>
            <person name="Marton T."/>
            <person name="Kruger M."/>
            <person name="Pelin A."/>
            <person name="Brachmann A."/>
            <person name="Corradi N."/>
        </authorList>
    </citation>
    <scope>NUCLEOTIDE SEQUENCE [LARGE SCALE GENOMIC DNA]</scope>
    <source>
        <strain evidence="3 4">A1</strain>
    </source>
</reference>
<dbReference type="Proteomes" id="UP000232688">
    <property type="component" value="Unassembled WGS sequence"/>
</dbReference>
<organism evidence="2 5">
    <name type="scientific">Rhizophagus irregularis</name>
    <dbReference type="NCBI Taxonomy" id="588596"/>
    <lineage>
        <taxon>Eukaryota</taxon>
        <taxon>Fungi</taxon>
        <taxon>Fungi incertae sedis</taxon>
        <taxon>Mucoromycota</taxon>
        <taxon>Glomeromycotina</taxon>
        <taxon>Glomeromycetes</taxon>
        <taxon>Glomerales</taxon>
        <taxon>Glomeraceae</taxon>
        <taxon>Rhizophagus</taxon>
    </lineage>
</organism>